<dbReference type="PANTHER" id="PTHR42998">
    <property type="entry name" value="TYPE I RESTRICTION ENZYME HINDVIIP M PROTEIN-RELATED"/>
    <property type="match status" value="1"/>
</dbReference>
<feature type="domain" description="Type I restriction enzyme R protein N-terminal" evidence="3">
    <location>
        <begin position="99"/>
        <end position="214"/>
    </location>
</feature>
<evidence type="ECO:0000259" key="2">
    <source>
        <dbReference type="Pfam" id="PF02384"/>
    </source>
</evidence>
<dbReference type="EMBL" id="JBHSDP010000013">
    <property type="protein sequence ID" value="MFC4328796.1"/>
    <property type="molecule type" value="Genomic_DNA"/>
</dbReference>
<dbReference type="PROSITE" id="PS00092">
    <property type="entry name" value="N6_MTASE"/>
    <property type="match status" value="1"/>
</dbReference>
<dbReference type="PANTHER" id="PTHR42998:SF1">
    <property type="entry name" value="TYPE I RESTRICTION ENZYME HINDI METHYLASE SUBUNIT"/>
    <property type="match status" value="1"/>
</dbReference>
<dbReference type="InterPro" id="IPR029464">
    <property type="entry name" value="HSDR_N"/>
</dbReference>
<organism evidence="4 5">
    <name type="scientific">Streptomyces andamanensis</name>
    <dbReference type="NCBI Taxonomy" id="1565035"/>
    <lineage>
        <taxon>Bacteria</taxon>
        <taxon>Bacillati</taxon>
        <taxon>Actinomycetota</taxon>
        <taxon>Actinomycetes</taxon>
        <taxon>Kitasatosporales</taxon>
        <taxon>Streptomycetaceae</taxon>
        <taxon>Streptomyces</taxon>
    </lineage>
</organism>
<keyword evidence="1" id="KW-0680">Restriction system</keyword>
<keyword evidence="4" id="KW-0255">Endonuclease</keyword>
<dbReference type="GO" id="GO:0004519">
    <property type="term" value="F:endonuclease activity"/>
    <property type="evidence" value="ECO:0007669"/>
    <property type="project" value="UniProtKB-KW"/>
</dbReference>
<dbReference type="Gene3D" id="3.40.50.150">
    <property type="entry name" value="Vaccinia Virus protein VP39"/>
    <property type="match status" value="1"/>
</dbReference>
<proteinExistence type="predicted"/>
<keyword evidence="4" id="KW-0378">Hydrolase</keyword>
<evidence type="ECO:0000259" key="3">
    <source>
        <dbReference type="Pfam" id="PF13588"/>
    </source>
</evidence>
<evidence type="ECO:0000313" key="4">
    <source>
        <dbReference type="EMBL" id="MFC4328796.1"/>
    </source>
</evidence>
<dbReference type="RefSeq" id="WP_381739099.1">
    <property type="nucleotide sequence ID" value="NZ_JBHSDP010000013.1"/>
</dbReference>
<dbReference type="InterPro" id="IPR029063">
    <property type="entry name" value="SAM-dependent_MTases_sf"/>
</dbReference>
<protein>
    <submittedName>
        <fullName evidence="4">Restriction endonuclease subunit M</fullName>
    </submittedName>
</protein>
<dbReference type="Proteomes" id="UP001595824">
    <property type="component" value="Unassembled WGS sequence"/>
</dbReference>
<name>A0ABV8TDU5_9ACTN</name>
<feature type="domain" description="DNA methylase adenine-specific" evidence="2">
    <location>
        <begin position="487"/>
        <end position="680"/>
    </location>
</feature>
<dbReference type="Pfam" id="PF13588">
    <property type="entry name" value="HSDR_N_2"/>
    <property type="match status" value="1"/>
</dbReference>
<feature type="domain" description="DNA methylase adenine-specific" evidence="2">
    <location>
        <begin position="353"/>
        <end position="422"/>
    </location>
</feature>
<evidence type="ECO:0000256" key="1">
    <source>
        <dbReference type="ARBA" id="ARBA00022747"/>
    </source>
</evidence>
<keyword evidence="5" id="KW-1185">Reference proteome</keyword>
<dbReference type="SUPFAM" id="SSF53335">
    <property type="entry name" value="S-adenosyl-L-methionine-dependent methyltransferases"/>
    <property type="match status" value="1"/>
</dbReference>
<sequence length="686" mass="76742">MASPRYGHWRVVFETLFGHCGAGRVFEAQSAQECRRLRAELFLPLFVPSLRPEEGRCCPPRCHPCPPPPFADGGAKCHRSDALIWVPLRSKWVDATHQPEEVVRQGWVRRLVVDGGFELAQMDQERRTQHGHGSPRADIVVWESAAKKASDAAAIMIVETKATEGPVIESDFRQGNSYAVAGGAGFLIAATVTAHAVYQLTPGFPGKATQINEWPKKADFGNQKRLDRLRHSLRAFDRDEFQKLLSDCHDLLRDHHAMTPDKAFDTISKVLFVKLRIERSGNHGTFTTEFLDKREEVRVAGDEEVHERPFEETKNYYRADDLFGDTDKLEISSATFRAIVAKLERFNLSQTGDDIKGIVFEQFLGRTFRGELGQFFTPRPVVDFMVDAINPEEGELICDPAAGSGGFLIRVFDHVRAKISSDIERQKSEKFQEISAEYPPDATDEQLAERDHRIDEAFAELNENLKPTESDGGVADTRVGRLAWNCIYGTDKEPRAARTAKMNMIMHGDGNGGIHWHDGLVNINGIWDDRFNVIVTNPPFGATVSFSQLVGGTTESDVPDDPAYKRRMRKRYGDDWNPGYQAVVSARNTPILDTFEIGKGKKSRQTEVMFVERCLRLLKPGGRLAIVLPNGNLNAASLAWLRRWAEGKAYLRGVVALPPGTFKFSKASVSASIVFLDRFTPEAEAA</sequence>
<dbReference type="PRINTS" id="PR00507">
    <property type="entry name" value="N12N6MTFRASE"/>
</dbReference>
<dbReference type="Pfam" id="PF02384">
    <property type="entry name" value="N6_Mtase"/>
    <property type="match status" value="2"/>
</dbReference>
<dbReference type="InterPro" id="IPR002052">
    <property type="entry name" value="DNA_methylase_N6_adenine_CS"/>
</dbReference>
<comment type="caution">
    <text evidence="4">The sequence shown here is derived from an EMBL/GenBank/DDBJ whole genome shotgun (WGS) entry which is preliminary data.</text>
</comment>
<keyword evidence="4" id="KW-0540">Nuclease</keyword>
<accession>A0ABV8TDU5</accession>
<dbReference type="InterPro" id="IPR052916">
    <property type="entry name" value="Type-I_RE_MTase_Subunit"/>
</dbReference>
<evidence type="ECO:0000313" key="5">
    <source>
        <dbReference type="Proteomes" id="UP001595824"/>
    </source>
</evidence>
<gene>
    <name evidence="4" type="ORF">ACFPC0_13360</name>
</gene>
<reference evidence="5" key="1">
    <citation type="journal article" date="2019" name="Int. J. Syst. Evol. Microbiol.">
        <title>The Global Catalogue of Microorganisms (GCM) 10K type strain sequencing project: providing services to taxonomists for standard genome sequencing and annotation.</title>
        <authorList>
            <consortium name="The Broad Institute Genomics Platform"/>
            <consortium name="The Broad Institute Genome Sequencing Center for Infectious Disease"/>
            <person name="Wu L."/>
            <person name="Ma J."/>
        </authorList>
    </citation>
    <scope>NUCLEOTIDE SEQUENCE [LARGE SCALE GENOMIC DNA]</scope>
    <source>
        <strain evidence="5">PCU 347</strain>
    </source>
</reference>
<dbReference type="InterPro" id="IPR003356">
    <property type="entry name" value="DNA_methylase_A-5"/>
</dbReference>